<dbReference type="AlphaFoldDB" id="A0A0B2VL27"/>
<evidence type="ECO:0000313" key="11">
    <source>
        <dbReference type="Proteomes" id="UP000031036"/>
    </source>
</evidence>
<comment type="caution">
    <text evidence="10">The sequence shown here is derived from an EMBL/GenBank/DDBJ whole genome shotgun (WGS) entry which is preliminary data.</text>
</comment>
<keyword evidence="2" id="KW-0808">Transferase</keyword>
<evidence type="ECO:0000256" key="4">
    <source>
        <dbReference type="ARBA" id="ARBA00022777"/>
    </source>
</evidence>
<dbReference type="PROSITE" id="PS50011">
    <property type="entry name" value="PROTEIN_KINASE_DOM"/>
    <property type="match status" value="1"/>
</dbReference>
<name>A0A0B2VL27_TOXCA</name>
<comment type="similarity">
    <text evidence="7">Belongs to the protein kinase superfamily.</text>
</comment>
<dbReference type="PRINTS" id="PR00109">
    <property type="entry name" value="TYRKINASE"/>
</dbReference>
<protein>
    <submittedName>
        <fullName evidence="10">Testis-specific serine/threonine-protein kinase 1</fullName>
    </submittedName>
</protein>
<dbReference type="GO" id="GO:0005737">
    <property type="term" value="C:cytoplasm"/>
    <property type="evidence" value="ECO:0007669"/>
    <property type="project" value="TreeGrafter"/>
</dbReference>
<dbReference type="GO" id="GO:0000226">
    <property type="term" value="P:microtubule cytoskeleton organization"/>
    <property type="evidence" value="ECO:0007669"/>
    <property type="project" value="TreeGrafter"/>
</dbReference>
<dbReference type="FunFam" id="1.10.510.10:FF:000658">
    <property type="entry name" value="Protein CBG12184"/>
    <property type="match status" value="1"/>
</dbReference>
<dbReference type="GO" id="GO:0005524">
    <property type="term" value="F:ATP binding"/>
    <property type="evidence" value="ECO:0007669"/>
    <property type="project" value="UniProtKB-UniRule"/>
</dbReference>
<dbReference type="Gene3D" id="1.10.510.10">
    <property type="entry name" value="Transferase(Phosphotransferase) domain 1"/>
    <property type="match status" value="1"/>
</dbReference>
<evidence type="ECO:0000256" key="5">
    <source>
        <dbReference type="ARBA" id="ARBA00022840"/>
    </source>
</evidence>
<evidence type="ECO:0000259" key="9">
    <source>
        <dbReference type="PROSITE" id="PS50011"/>
    </source>
</evidence>
<dbReference type="OMA" id="HAECKLD"/>
<evidence type="ECO:0000256" key="7">
    <source>
        <dbReference type="RuleBase" id="RU000304"/>
    </source>
</evidence>
<dbReference type="InterPro" id="IPR001245">
    <property type="entry name" value="Ser-Thr/Tyr_kinase_cat_dom"/>
</dbReference>
<evidence type="ECO:0000256" key="1">
    <source>
        <dbReference type="ARBA" id="ARBA00022527"/>
    </source>
</evidence>
<dbReference type="PROSITE" id="PS00108">
    <property type="entry name" value="PROTEIN_KINASE_ST"/>
    <property type="match status" value="1"/>
</dbReference>
<dbReference type="InterPro" id="IPR011009">
    <property type="entry name" value="Kinase-like_dom_sf"/>
</dbReference>
<dbReference type="PANTHER" id="PTHR24346">
    <property type="entry name" value="MAP/MICROTUBULE AFFINITY-REGULATING KINASE"/>
    <property type="match status" value="1"/>
</dbReference>
<evidence type="ECO:0000313" key="10">
    <source>
        <dbReference type="EMBL" id="KHN81710.1"/>
    </source>
</evidence>
<organism evidence="10 11">
    <name type="scientific">Toxocara canis</name>
    <name type="common">Canine roundworm</name>
    <dbReference type="NCBI Taxonomy" id="6265"/>
    <lineage>
        <taxon>Eukaryota</taxon>
        <taxon>Metazoa</taxon>
        <taxon>Ecdysozoa</taxon>
        <taxon>Nematoda</taxon>
        <taxon>Chromadorea</taxon>
        <taxon>Rhabditida</taxon>
        <taxon>Spirurina</taxon>
        <taxon>Ascaridomorpha</taxon>
        <taxon>Ascaridoidea</taxon>
        <taxon>Toxocaridae</taxon>
        <taxon>Toxocara</taxon>
    </lineage>
</organism>
<dbReference type="Proteomes" id="UP000031036">
    <property type="component" value="Unassembled WGS sequence"/>
</dbReference>
<dbReference type="SMART" id="SM00220">
    <property type="entry name" value="S_TKc"/>
    <property type="match status" value="1"/>
</dbReference>
<dbReference type="InterPro" id="IPR008271">
    <property type="entry name" value="Ser/Thr_kinase_AS"/>
</dbReference>
<keyword evidence="1 7" id="KW-0723">Serine/threonine-protein kinase</keyword>
<dbReference type="InterPro" id="IPR017441">
    <property type="entry name" value="Protein_kinase_ATP_BS"/>
</dbReference>
<proteinExistence type="inferred from homology"/>
<dbReference type="SUPFAM" id="SSF56112">
    <property type="entry name" value="Protein kinase-like (PK-like)"/>
    <property type="match status" value="1"/>
</dbReference>
<dbReference type="Pfam" id="PF00069">
    <property type="entry name" value="Pkinase"/>
    <property type="match status" value="1"/>
</dbReference>
<dbReference type="EMBL" id="JPKZ01001475">
    <property type="protein sequence ID" value="KHN81710.1"/>
    <property type="molecule type" value="Genomic_DNA"/>
</dbReference>
<dbReference type="STRING" id="6265.A0A0B2VL27"/>
<evidence type="ECO:0000256" key="6">
    <source>
        <dbReference type="PROSITE-ProRule" id="PRU10141"/>
    </source>
</evidence>
<dbReference type="OrthoDB" id="193931at2759"/>
<dbReference type="GO" id="GO:0006950">
    <property type="term" value="P:response to stress"/>
    <property type="evidence" value="ECO:0007669"/>
    <property type="project" value="UniProtKB-ARBA"/>
</dbReference>
<dbReference type="PROSITE" id="PS00107">
    <property type="entry name" value="PROTEIN_KINASE_ATP"/>
    <property type="match status" value="1"/>
</dbReference>
<gene>
    <name evidence="10" type="primary">TSSK1B</name>
    <name evidence="10" type="ORF">Tcan_07196</name>
</gene>
<dbReference type="PANTHER" id="PTHR24346:SF82">
    <property type="entry name" value="KP78A-RELATED"/>
    <property type="match status" value="1"/>
</dbReference>
<evidence type="ECO:0000256" key="3">
    <source>
        <dbReference type="ARBA" id="ARBA00022741"/>
    </source>
</evidence>
<feature type="domain" description="Protein kinase" evidence="9">
    <location>
        <begin position="21"/>
        <end position="274"/>
    </location>
</feature>
<dbReference type="GO" id="GO:0050321">
    <property type="term" value="F:tau-protein kinase activity"/>
    <property type="evidence" value="ECO:0007669"/>
    <property type="project" value="TreeGrafter"/>
</dbReference>
<accession>A0A0B2VL27</accession>
<evidence type="ECO:0000256" key="2">
    <source>
        <dbReference type="ARBA" id="ARBA00022679"/>
    </source>
</evidence>
<evidence type="ECO:0000256" key="8">
    <source>
        <dbReference type="SAM" id="MobiDB-lite"/>
    </source>
</evidence>
<feature type="binding site" evidence="6">
    <location>
        <position position="50"/>
    </location>
    <ligand>
        <name>ATP</name>
        <dbReference type="ChEBI" id="CHEBI:30616"/>
    </ligand>
</feature>
<keyword evidence="4 10" id="KW-0418">Kinase</keyword>
<dbReference type="InterPro" id="IPR000719">
    <property type="entry name" value="Prot_kinase_dom"/>
</dbReference>
<keyword evidence="11" id="KW-1185">Reference proteome</keyword>
<reference evidence="10 11" key="1">
    <citation type="submission" date="2014-11" db="EMBL/GenBank/DDBJ databases">
        <title>Genetic blueprint of the zoonotic pathogen Toxocara canis.</title>
        <authorList>
            <person name="Zhu X.-Q."/>
            <person name="Korhonen P.K."/>
            <person name="Cai H."/>
            <person name="Young N.D."/>
            <person name="Nejsum P."/>
            <person name="von Samson-Himmelstjerna G."/>
            <person name="Boag P.R."/>
            <person name="Tan P."/>
            <person name="Li Q."/>
            <person name="Min J."/>
            <person name="Yang Y."/>
            <person name="Wang X."/>
            <person name="Fang X."/>
            <person name="Hall R.S."/>
            <person name="Hofmann A."/>
            <person name="Sternberg P.W."/>
            <person name="Jex A.R."/>
            <person name="Gasser R.B."/>
        </authorList>
    </citation>
    <scope>NUCLEOTIDE SEQUENCE [LARGE SCALE GENOMIC DNA]</scope>
    <source>
        <strain evidence="10">PN_DK_2014</strain>
    </source>
</reference>
<dbReference type="GO" id="GO:0035556">
    <property type="term" value="P:intracellular signal transduction"/>
    <property type="evidence" value="ECO:0007669"/>
    <property type="project" value="TreeGrafter"/>
</dbReference>
<keyword evidence="3 6" id="KW-0547">Nucleotide-binding</keyword>
<sequence length="312" mass="36121">MAEHDSQSTVMINNELRGRGFLCQDTIGAGTFSVVKLAWSNRLEKIVAMKVIDKRKDFKYSKRCLPRELQIVQKIDHNNIVRVYEIIEKEPFVCLVQEYAEKGDLLKRIRQTGRVIEPESRIFFRQILEALMYLKSIEVVHRDLKCENVLLDTCLNVKLADFGFARFMKPGDRSKTFCGSRAYLSPEIIRGRPYDGFLADIWSGGIVLYVMITGCMPYNDRNVRKMLEKQLQHRISFPRSILLSNEVKQLIFEILHPIPTKRPSLSEIVHSKWLINTEYRMRVAKPRSDSSSSSESNKPLKPESLPVNSPRT</sequence>
<keyword evidence="5 6" id="KW-0067">ATP-binding</keyword>
<feature type="region of interest" description="Disordered" evidence="8">
    <location>
        <begin position="285"/>
        <end position="312"/>
    </location>
</feature>